<reference evidence="1 2" key="1">
    <citation type="submission" date="2018-12" db="EMBL/GenBank/DDBJ databases">
        <title>Draft genome sequence of Embleya hyalina NBRC 13850T.</title>
        <authorList>
            <person name="Komaki H."/>
            <person name="Hosoyama A."/>
            <person name="Kimura A."/>
            <person name="Ichikawa N."/>
            <person name="Tamura T."/>
        </authorList>
    </citation>
    <scope>NUCLEOTIDE SEQUENCE [LARGE SCALE GENOMIC DNA]</scope>
    <source>
        <strain evidence="1 2">NBRC 13850</strain>
    </source>
</reference>
<protein>
    <submittedName>
        <fullName evidence="1">Uncharacterized protein</fullName>
    </submittedName>
</protein>
<dbReference type="EMBL" id="BIFH01000035">
    <property type="protein sequence ID" value="GCD99836.1"/>
    <property type="molecule type" value="Genomic_DNA"/>
</dbReference>
<sequence length="71" mass="8038">MDKNENSFEELIAEIGEGLNQELMEQGAKVALLLTRYAALIYDEARNWGLGHEVAEYMARRYWEVSMGAAA</sequence>
<gene>
    <name evidence="1" type="ORF">EHYA_07558</name>
</gene>
<dbReference type="RefSeq" id="WP_126641606.1">
    <property type="nucleotide sequence ID" value="NZ_BIFH01000035.1"/>
</dbReference>
<accession>A0A401YYY8</accession>
<keyword evidence="2" id="KW-1185">Reference proteome</keyword>
<name>A0A401YYY8_9ACTN</name>
<proteinExistence type="predicted"/>
<evidence type="ECO:0000313" key="1">
    <source>
        <dbReference type="EMBL" id="GCD99836.1"/>
    </source>
</evidence>
<dbReference type="AlphaFoldDB" id="A0A401YYY8"/>
<organism evidence="1 2">
    <name type="scientific">Embleya hyalina</name>
    <dbReference type="NCBI Taxonomy" id="516124"/>
    <lineage>
        <taxon>Bacteria</taxon>
        <taxon>Bacillati</taxon>
        <taxon>Actinomycetota</taxon>
        <taxon>Actinomycetes</taxon>
        <taxon>Kitasatosporales</taxon>
        <taxon>Streptomycetaceae</taxon>
        <taxon>Embleya</taxon>
    </lineage>
</organism>
<evidence type="ECO:0000313" key="2">
    <source>
        <dbReference type="Proteomes" id="UP000286931"/>
    </source>
</evidence>
<dbReference type="Proteomes" id="UP000286931">
    <property type="component" value="Unassembled WGS sequence"/>
</dbReference>
<comment type="caution">
    <text evidence="1">The sequence shown here is derived from an EMBL/GenBank/DDBJ whole genome shotgun (WGS) entry which is preliminary data.</text>
</comment>